<evidence type="ECO:0000313" key="3">
    <source>
        <dbReference type="Proteomes" id="UP001061302"/>
    </source>
</evidence>
<dbReference type="EMBL" id="CP106753">
    <property type="protein sequence ID" value="UXY16142.1"/>
    <property type="molecule type" value="Genomic_DNA"/>
</dbReference>
<proteinExistence type="predicted"/>
<accession>A0ABY6DQ38</accession>
<keyword evidence="3" id="KW-1185">Reference proteome</keyword>
<dbReference type="SUPFAM" id="SSF56935">
    <property type="entry name" value="Porins"/>
    <property type="match status" value="1"/>
</dbReference>
<gene>
    <name evidence="2" type="ORF">N8I74_03745</name>
</gene>
<feature type="signal peptide" evidence="1">
    <location>
        <begin position="1"/>
        <end position="27"/>
    </location>
</feature>
<dbReference type="Proteomes" id="UP001061302">
    <property type="component" value="Chromosome"/>
</dbReference>
<evidence type="ECO:0008006" key="4">
    <source>
        <dbReference type="Google" id="ProtNLM"/>
    </source>
</evidence>
<name>A0ABY6DQ38_9NEIS</name>
<evidence type="ECO:0000256" key="1">
    <source>
        <dbReference type="SAM" id="SignalP"/>
    </source>
</evidence>
<reference evidence="2" key="1">
    <citation type="submission" date="2022-10" db="EMBL/GenBank/DDBJ databases">
        <title>Chitiniphilus purpureus sp. nov., a novel chitin-degrading bacterium isolated from crawfish pond sediment.</title>
        <authorList>
            <person name="Li K."/>
        </authorList>
    </citation>
    <scope>NUCLEOTIDE SEQUENCE</scope>
    <source>
        <strain evidence="2">CD1</strain>
    </source>
</reference>
<keyword evidence="1" id="KW-0732">Signal</keyword>
<dbReference type="RefSeq" id="WP_263125583.1">
    <property type="nucleotide sequence ID" value="NZ_CP106753.1"/>
</dbReference>
<sequence>MQTRHAMIHCCRWLLLALVCWAQQAAAADEPQHPSTTVAADPAAGAAELAAPGQIDWSVDAASAGESQPMRITLAHEDALRLDDADLVNHRSWFRLEYARHFLDSFFAQLDTKLNAFWGNDHRARAEDRHLLLESHTQEAFLQYSPVGSDTSVRAGVQRLIWGESEGGAITDEVSPRNLSELFFIPLEESRIGQFMFNLDHFSDSGDWSLFFVPRPKFNKYPRPGTAYHVEAFERAVIRDETGDSEYEYGMRWKKTFGKSDIALMAASLIDNDYVFRMDGATGSGDPVFSRLAQRFTLAGVAFNYVNGKFLFKGEMAIKSSKAFNDSESRLVEKDVVDGAFGITYALGQSDTIGIEFVNSHVRGWDGQLAGVRRNSGSWILNANFFFLNDTLTVNWLTIYGRPFESHQSSLRTSYKWSDNTTLHVDAHLIDVPDANSPLWPYRKQDQVFFRIQYQF</sequence>
<evidence type="ECO:0000313" key="2">
    <source>
        <dbReference type="EMBL" id="UXY16142.1"/>
    </source>
</evidence>
<organism evidence="2 3">
    <name type="scientific">Chitiniphilus purpureus</name>
    <dbReference type="NCBI Taxonomy" id="2981137"/>
    <lineage>
        <taxon>Bacteria</taxon>
        <taxon>Pseudomonadati</taxon>
        <taxon>Pseudomonadota</taxon>
        <taxon>Betaproteobacteria</taxon>
        <taxon>Neisseriales</taxon>
        <taxon>Chitinibacteraceae</taxon>
        <taxon>Chitiniphilus</taxon>
    </lineage>
</organism>
<feature type="chain" id="PRO_5047037147" description="Porin" evidence="1">
    <location>
        <begin position="28"/>
        <end position="456"/>
    </location>
</feature>
<protein>
    <recommendedName>
        <fullName evidence="4">Porin</fullName>
    </recommendedName>
</protein>